<dbReference type="EMBL" id="QZWG01000012">
    <property type="protein sequence ID" value="RZB76523.1"/>
    <property type="molecule type" value="Genomic_DNA"/>
</dbReference>
<keyword evidence="2" id="KW-1185">Reference proteome</keyword>
<dbReference type="AlphaFoldDB" id="A0A445HSA3"/>
<proteinExistence type="predicted"/>
<protein>
    <submittedName>
        <fullName evidence="1">Uncharacterized protein</fullName>
    </submittedName>
</protein>
<dbReference type="Proteomes" id="UP000289340">
    <property type="component" value="Chromosome 12"/>
</dbReference>
<accession>A0A445HSA3</accession>
<gene>
    <name evidence="1" type="ORF">D0Y65_034815</name>
</gene>
<sequence>MNHFFRKVPGRGFPGVFRKKCSSGRRLVTSGRTLLPETFRKRFFRKTPSSAFCAIFSGVLSSSPLSSSTLRVGRETNLFAEKKKKTLPWARLVEKKEVHEEDKKNEPGQNGSFNNLLGAPAILLGAPSFSLLLSACKPENSAGFGNPVQHKPEPPNPLISVLSSRRRPPRLWCLDSRTRHRSSHCTELFLRRAAALVASGGFPRRSTPFSGLRNFVFQGLVFIRKKYAS</sequence>
<evidence type="ECO:0000313" key="1">
    <source>
        <dbReference type="EMBL" id="RZB76523.1"/>
    </source>
</evidence>
<reference evidence="1 2" key="1">
    <citation type="submission" date="2018-09" db="EMBL/GenBank/DDBJ databases">
        <title>A high-quality reference genome of wild soybean provides a powerful tool to mine soybean genomes.</title>
        <authorList>
            <person name="Xie M."/>
            <person name="Chung C.Y.L."/>
            <person name="Li M.-W."/>
            <person name="Wong F.-L."/>
            <person name="Chan T.-F."/>
            <person name="Lam H.-M."/>
        </authorList>
    </citation>
    <scope>NUCLEOTIDE SEQUENCE [LARGE SCALE GENOMIC DNA]</scope>
    <source>
        <strain evidence="2">cv. W05</strain>
        <tissue evidence="1">Hypocotyl of etiolated seedlings</tissue>
    </source>
</reference>
<organism evidence="1 2">
    <name type="scientific">Glycine soja</name>
    <name type="common">Wild soybean</name>
    <dbReference type="NCBI Taxonomy" id="3848"/>
    <lineage>
        <taxon>Eukaryota</taxon>
        <taxon>Viridiplantae</taxon>
        <taxon>Streptophyta</taxon>
        <taxon>Embryophyta</taxon>
        <taxon>Tracheophyta</taxon>
        <taxon>Spermatophyta</taxon>
        <taxon>Magnoliopsida</taxon>
        <taxon>eudicotyledons</taxon>
        <taxon>Gunneridae</taxon>
        <taxon>Pentapetalae</taxon>
        <taxon>rosids</taxon>
        <taxon>fabids</taxon>
        <taxon>Fabales</taxon>
        <taxon>Fabaceae</taxon>
        <taxon>Papilionoideae</taxon>
        <taxon>50 kb inversion clade</taxon>
        <taxon>NPAAA clade</taxon>
        <taxon>indigoferoid/millettioid clade</taxon>
        <taxon>Phaseoleae</taxon>
        <taxon>Glycine</taxon>
        <taxon>Glycine subgen. Soja</taxon>
    </lineage>
</organism>
<name>A0A445HSA3_GLYSO</name>
<evidence type="ECO:0000313" key="2">
    <source>
        <dbReference type="Proteomes" id="UP000289340"/>
    </source>
</evidence>
<comment type="caution">
    <text evidence="1">The sequence shown here is derived from an EMBL/GenBank/DDBJ whole genome shotgun (WGS) entry which is preliminary data.</text>
</comment>